<protein>
    <submittedName>
        <fullName evidence="1">Uncharacterized protein</fullName>
    </submittedName>
</protein>
<dbReference type="Proteomes" id="UP001431775">
    <property type="component" value="Unassembled WGS sequence"/>
</dbReference>
<organism evidence="1 2">
    <name type="scientific">Commensalibacter nepenthis</name>
    <dbReference type="NCBI Taxonomy" id="3043872"/>
    <lineage>
        <taxon>Bacteria</taxon>
        <taxon>Pseudomonadati</taxon>
        <taxon>Pseudomonadota</taxon>
        <taxon>Alphaproteobacteria</taxon>
        <taxon>Acetobacterales</taxon>
        <taxon>Acetobacteraceae</taxon>
    </lineage>
</organism>
<dbReference type="EMBL" id="JASBAN010000006">
    <property type="protein sequence ID" value="MDI2113930.1"/>
    <property type="molecule type" value="Genomic_DNA"/>
</dbReference>
<evidence type="ECO:0000313" key="1">
    <source>
        <dbReference type="EMBL" id="MDI2113930.1"/>
    </source>
</evidence>
<accession>A0ABT6QAJ3</accession>
<proteinExistence type="predicted"/>
<name>A0ABT6QAJ3_9PROT</name>
<gene>
    <name evidence="1" type="ORF">QJV33_11680</name>
</gene>
<dbReference type="RefSeq" id="WP_281463581.1">
    <property type="nucleotide sequence ID" value="NZ_JASBAN010000006.1"/>
</dbReference>
<comment type="caution">
    <text evidence="1">The sequence shown here is derived from an EMBL/GenBank/DDBJ whole genome shotgun (WGS) entry which is preliminary data.</text>
</comment>
<keyword evidence="2" id="KW-1185">Reference proteome</keyword>
<evidence type="ECO:0000313" key="2">
    <source>
        <dbReference type="Proteomes" id="UP001431775"/>
    </source>
</evidence>
<reference evidence="1" key="1">
    <citation type="submission" date="2023-05" db="EMBL/GenBank/DDBJ databases">
        <title>Whole genome sequence of Commensalibacter sp.</title>
        <authorList>
            <person name="Charoenyingcharoen P."/>
            <person name="Yukphan P."/>
        </authorList>
    </citation>
    <scope>NUCLEOTIDE SEQUENCE</scope>
    <source>
        <strain evidence="1">TBRC 10068</strain>
    </source>
</reference>
<sequence length="57" mass="6898">MELYQKHQNDAVRAFKSILCSFDMFLMGLFDTKWDYYDKTKDRIDRFIPKKEGLQGD</sequence>